<dbReference type="PANTHER" id="PTHR44688:SF16">
    <property type="entry name" value="DNA-BINDING TRANSCRIPTIONAL ACTIVATOR DEVR_DOSR"/>
    <property type="match status" value="1"/>
</dbReference>
<accession>A0A930YVZ1</accession>
<keyword evidence="1" id="KW-0805">Transcription regulation</keyword>
<dbReference type="Pfam" id="PF00196">
    <property type="entry name" value="GerE"/>
    <property type="match status" value="1"/>
</dbReference>
<evidence type="ECO:0000313" key="5">
    <source>
        <dbReference type="EMBL" id="MBF5027315.1"/>
    </source>
</evidence>
<name>A0A930YVZ1_9FLAO</name>
<sequence>MDFQNPEKPQGHALSEVWVNMPDFFDPRPAELSAPSVEKLFGDFFSMGEYYYYVLEVATGKLSSIHPSILPMHGLSNYPTHLAEIIELVHPEDLPFVIAAEKMCYDKISAIGREHVMSLKSSYCFRMKTAPGNYELFHHQAIHTASSPEGKILQAVNIHTNIHHITTHNKYVATVSGFGERSDFCQMKFQHERVLPIERCLTKREIELIHLLAKGHSTQEIASALNISRFTVDTHRKNILSKAGCKNATELIKRAFEEGLL</sequence>
<dbReference type="InterPro" id="IPR036388">
    <property type="entry name" value="WH-like_DNA-bd_sf"/>
</dbReference>
<dbReference type="CDD" id="cd06170">
    <property type="entry name" value="LuxR_C_like"/>
    <property type="match status" value="1"/>
</dbReference>
<dbReference type="PROSITE" id="PS00622">
    <property type="entry name" value="HTH_LUXR_1"/>
    <property type="match status" value="1"/>
</dbReference>
<protein>
    <submittedName>
        <fullName evidence="5">Response regulator transcription factor</fullName>
    </submittedName>
</protein>
<dbReference type="EMBL" id="JADKYY010000006">
    <property type="protein sequence ID" value="MBF5027315.1"/>
    <property type="molecule type" value="Genomic_DNA"/>
</dbReference>
<keyword evidence="2" id="KW-0238">DNA-binding</keyword>
<evidence type="ECO:0000259" key="4">
    <source>
        <dbReference type="PROSITE" id="PS50043"/>
    </source>
</evidence>
<keyword evidence="3" id="KW-0804">Transcription</keyword>
<dbReference type="RefSeq" id="WP_194739246.1">
    <property type="nucleotide sequence ID" value="NZ_JADKYY010000006.1"/>
</dbReference>
<proteinExistence type="predicted"/>
<evidence type="ECO:0000256" key="1">
    <source>
        <dbReference type="ARBA" id="ARBA00023015"/>
    </source>
</evidence>
<dbReference type="PANTHER" id="PTHR44688">
    <property type="entry name" value="DNA-BINDING TRANSCRIPTIONAL ACTIVATOR DEVR_DOSR"/>
    <property type="match status" value="1"/>
</dbReference>
<reference evidence="5" key="1">
    <citation type="submission" date="2020-11" db="EMBL/GenBank/DDBJ databases">
        <title>Genome seq and assembly of Planobacterium sp.</title>
        <authorList>
            <person name="Chhetri G."/>
        </authorList>
    </citation>
    <scope>NUCLEOTIDE SEQUENCE</scope>
    <source>
        <strain evidence="5">GCR5</strain>
    </source>
</reference>
<feature type="domain" description="HTH luxR-type" evidence="4">
    <location>
        <begin position="194"/>
        <end position="259"/>
    </location>
</feature>
<dbReference type="Proteomes" id="UP000694480">
    <property type="component" value="Unassembled WGS sequence"/>
</dbReference>
<evidence type="ECO:0000313" key="6">
    <source>
        <dbReference type="Proteomes" id="UP000694480"/>
    </source>
</evidence>
<dbReference type="Gene3D" id="1.10.10.10">
    <property type="entry name" value="Winged helix-like DNA-binding domain superfamily/Winged helix DNA-binding domain"/>
    <property type="match status" value="1"/>
</dbReference>
<dbReference type="AlphaFoldDB" id="A0A930YVZ1"/>
<evidence type="ECO:0000256" key="3">
    <source>
        <dbReference type="ARBA" id="ARBA00023163"/>
    </source>
</evidence>
<dbReference type="SMART" id="SM00421">
    <property type="entry name" value="HTH_LUXR"/>
    <property type="match status" value="1"/>
</dbReference>
<dbReference type="GO" id="GO:0006355">
    <property type="term" value="P:regulation of DNA-templated transcription"/>
    <property type="evidence" value="ECO:0007669"/>
    <property type="project" value="InterPro"/>
</dbReference>
<dbReference type="InterPro" id="IPR000792">
    <property type="entry name" value="Tscrpt_reg_LuxR_C"/>
</dbReference>
<dbReference type="SUPFAM" id="SSF46894">
    <property type="entry name" value="C-terminal effector domain of the bipartite response regulators"/>
    <property type="match status" value="1"/>
</dbReference>
<dbReference type="Gene3D" id="3.30.450.20">
    <property type="entry name" value="PAS domain"/>
    <property type="match status" value="1"/>
</dbReference>
<dbReference type="PRINTS" id="PR00038">
    <property type="entry name" value="HTHLUXR"/>
</dbReference>
<dbReference type="PROSITE" id="PS50043">
    <property type="entry name" value="HTH_LUXR_2"/>
    <property type="match status" value="1"/>
</dbReference>
<keyword evidence="6" id="KW-1185">Reference proteome</keyword>
<organism evidence="5 6">
    <name type="scientific">Planobacterium oryzisoli</name>
    <dbReference type="NCBI Taxonomy" id="2771435"/>
    <lineage>
        <taxon>Bacteria</taxon>
        <taxon>Pseudomonadati</taxon>
        <taxon>Bacteroidota</taxon>
        <taxon>Flavobacteriia</taxon>
        <taxon>Flavobacteriales</taxon>
        <taxon>Weeksellaceae</taxon>
        <taxon>Chryseobacterium group</taxon>
        <taxon>Chryseobacterium</taxon>
    </lineage>
</organism>
<comment type="caution">
    <text evidence="5">The sequence shown here is derived from an EMBL/GenBank/DDBJ whole genome shotgun (WGS) entry which is preliminary data.</text>
</comment>
<dbReference type="InterPro" id="IPR016032">
    <property type="entry name" value="Sig_transdc_resp-reg_C-effctor"/>
</dbReference>
<evidence type="ECO:0000256" key="2">
    <source>
        <dbReference type="ARBA" id="ARBA00023125"/>
    </source>
</evidence>
<dbReference type="GO" id="GO:0003677">
    <property type="term" value="F:DNA binding"/>
    <property type="evidence" value="ECO:0007669"/>
    <property type="project" value="UniProtKB-KW"/>
</dbReference>
<gene>
    <name evidence="5" type="ORF">IC612_05830</name>
</gene>